<feature type="compositionally biased region" description="Low complexity" evidence="1">
    <location>
        <begin position="812"/>
        <end position="821"/>
    </location>
</feature>
<feature type="region of interest" description="Disordered" evidence="1">
    <location>
        <begin position="782"/>
        <end position="842"/>
    </location>
</feature>
<dbReference type="PANTHER" id="PTHR16021">
    <property type="entry name" value="MANSC DOMAIN CONTAINING PROTEIN 1"/>
    <property type="match status" value="1"/>
</dbReference>
<evidence type="ECO:0000313" key="2">
    <source>
        <dbReference type="EMBL" id="EAU83387.1"/>
    </source>
</evidence>
<gene>
    <name evidence="2" type="ORF">CC1G_09081</name>
</gene>
<feature type="region of interest" description="Disordered" evidence="1">
    <location>
        <begin position="910"/>
        <end position="971"/>
    </location>
</feature>
<feature type="region of interest" description="Disordered" evidence="1">
    <location>
        <begin position="298"/>
        <end position="350"/>
    </location>
</feature>
<feature type="compositionally biased region" description="Pro residues" evidence="1">
    <location>
        <begin position="782"/>
        <end position="794"/>
    </location>
</feature>
<dbReference type="Proteomes" id="UP000001861">
    <property type="component" value="Unassembled WGS sequence"/>
</dbReference>
<feature type="compositionally biased region" description="Low complexity" evidence="1">
    <location>
        <begin position="1161"/>
        <end position="1180"/>
    </location>
</feature>
<evidence type="ECO:0000313" key="3">
    <source>
        <dbReference type="Proteomes" id="UP000001861"/>
    </source>
</evidence>
<comment type="caution">
    <text evidence="2">The sequence shown here is derived from an EMBL/GenBank/DDBJ whole genome shotgun (WGS) entry which is preliminary data.</text>
</comment>
<dbReference type="InParanoid" id="A8P324"/>
<feature type="region of interest" description="Disordered" evidence="1">
    <location>
        <begin position="224"/>
        <end position="254"/>
    </location>
</feature>
<dbReference type="VEuPathDB" id="FungiDB:CC1G_09081"/>
<organism evidence="2 3">
    <name type="scientific">Coprinopsis cinerea (strain Okayama-7 / 130 / ATCC MYA-4618 / FGSC 9003)</name>
    <name type="common">Inky cap fungus</name>
    <name type="synonym">Hormographiella aspergillata</name>
    <dbReference type="NCBI Taxonomy" id="240176"/>
    <lineage>
        <taxon>Eukaryota</taxon>
        <taxon>Fungi</taxon>
        <taxon>Dikarya</taxon>
        <taxon>Basidiomycota</taxon>
        <taxon>Agaricomycotina</taxon>
        <taxon>Agaricomycetes</taxon>
        <taxon>Agaricomycetidae</taxon>
        <taxon>Agaricales</taxon>
        <taxon>Agaricineae</taxon>
        <taxon>Psathyrellaceae</taxon>
        <taxon>Coprinopsis</taxon>
    </lineage>
</organism>
<feature type="compositionally biased region" description="Gly residues" evidence="1">
    <location>
        <begin position="910"/>
        <end position="920"/>
    </location>
</feature>
<feature type="compositionally biased region" description="Low complexity" evidence="1">
    <location>
        <begin position="1073"/>
        <end position="1102"/>
    </location>
</feature>
<name>A8P324_COPC7</name>
<dbReference type="RefSeq" id="XP_001838453.1">
    <property type="nucleotide sequence ID" value="XM_001838401.1"/>
</dbReference>
<feature type="compositionally biased region" description="Pro residues" evidence="1">
    <location>
        <begin position="1226"/>
        <end position="1255"/>
    </location>
</feature>
<feature type="compositionally biased region" description="Low complexity" evidence="1">
    <location>
        <begin position="1"/>
        <end position="10"/>
    </location>
</feature>
<feature type="compositionally biased region" description="Basic and acidic residues" evidence="1">
    <location>
        <begin position="825"/>
        <end position="834"/>
    </location>
</feature>
<dbReference type="InterPro" id="IPR052660">
    <property type="entry name" value="Erythrocyte_Invasion_ImmMod"/>
</dbReference>
<proteinExistence type="predicted"/>
<feature type="compositionally biased region" description="Low complexity" evidence="1">
    <location>
        <begin position="227"/>
        <end position="248"/>
    </location>
</feature>
<feature type="compositionally biased region" description="Low complexity" evidence="1">
    <location>
        <begin position="733"/>
        <end position="743"/>
    </location>
</feature>
<evidence type="ECO:0000256" key="1">
    <source>
        <dbReference type="SAM" id="MobiDB-lite"/>
    </source>
</evidence>
<feature type="compositionally biased region" description="Pro residues" evidence="1">
    <location>
        <begin position="744"/>
        <end position="754"/>
    </location>
</feature>
<feature type="compositionally biased region" description="Basic residues" evidence="1">
    <location>
        <begin position="27"/>
        <end position="38"/>
    </location>
</feature>
<feature type="region of interest" description="Disordered" evidence="1">
    <location>
        <begin position="571"/>
        <end position="754"/>
    </location>
</feature>
<dbReference type="GeneID" id="6015042"/>
<feature type="compositionally biased region" description="Basic residues" evidence="1">
    <location>
        <begin position="1103"/>
        <end position="1116"/>
    </location>
</feature>
<feature type="compositionally biased region" description="Low complexity" evidence="1">
    <location>
        <begin position="664"/>
        <end position="690"/>
    </location>
</feature>
<feature type="region of interest" description="Disordered" evidence="1">
    <location>
        <begin position="1"/>
        <end position="53"/>
    </location>
</feature>
<feature type="region of interest" description="Disordered" evidence="1">
    <location>
        <begin position="483"/>
        <end position="528"/>
    </location>
</feature>
<reference evidence="2 3" key="1">
    <citation type="journal article" date="2010" name="Proc. Natl. Acad. Sci. U.S.A.">
        <title>Insights into evolution of multicellular fungi from the assembled chromosomes of the mushroom Coprinopsis cinerea (Coprinus cinereus).</title>
        <authorList>
            <person name="Stajich J.E."/>
            <person name="Wilke S.K."/>
            <person name="Ahren D."/>
            <person name="Au C.H."/>
            <person name="Birren B.W."/>
            <person name="Borodovsky M."/>
            <person name="Burns C."/>
            <person name="Canback B."/>
            <person name="Casselton L.A."/>
            <person name="Cheng C.K."/>
            <person name="Deng J."/>
            <person name="Dietrich F.S."/>
            <person name="Fargo D.C."/>
            <person name="Farman M.L."/>
            <person name="Gathman A.C."/>
            <person name="Goldberg J."/>
            <person name="Guigo R."/>
            <person name="Hoegger P.J."/>
            <person name="Hooker J.B."/>
            <person name="Huggins A."/>
            <person name="James T.Y."/>
            <person name="Kamada T."/>
            <person name="Kilaru S."/>
            <person name="Kodira C."/>
            <person name="Kues U."/>
            <person name="Kupfer D."/>
            <person name="Kwan H.S."/>
            <person name="Lomsadze A."/>
            <person name="Li W."/>
            <person name="Lilly W.W."/>
            <person name="Ma L.J."/>
            <person name="Mackey A.J."/>
            <person name="Manning G."/>
            <person name="Martin F."/>
            <person name="Muraguchi H."/>
            <person name="Natvig D.O."/>
            <person name="Palmerini H."/>
            <person name="Ramesh M.A."/>
            <person name="Rehmeyer C.J."/>
            <person name="Roe B.A."/>
            <person name="Shenoy N."/>
            <person name="Stanke M."/>
            <person name="Ter-Hovhannisyan V."/>
            <person name="Tunlid A."/>
            <person name="Velagapudi R."/>
            <person name="Vision T.J."/>
            <person name="Zeng Q."/>
            <person name="Zolan M.E."/>
            <person name="Pukkila P.J."/>
        </authorList>
    </citation>
    <scope>NUCLEOTIDE SEQUENCE [LARGE SCALE GENOMIC DNA]</scope>
    <source>
        <strain evidence="3">Okayama-7 / 130 / ATCC MYA-4618 / FGSC 9003</strain>
    </source>
</reference>
<feature type="compositionally biased region" description="Gly residues" evidence="1">
    <location>
        <begin position="938"/>
        <end position="951"/>
    </location>
</feature>
<feature type="region of interest" description="Disordered" evidence="1">
    <location>
        <begin position="1134"/>
        <end position="1307"/>
    </location>
</feature>
<feature type="compositionally biased region" description="Gly residues" evidence="1">
    <location>
        <begin position="1181"/>
        <end position="1190"/>
    </location>
</feature>
<sequence>MARPNTSTAPSNPPTPSKPKFTVPRLTHLRQSRSHSHLRPSTSSSTTTSSSLNVPFNIPFNLNAIQQSLKSSPLAGGKSATAGRKALPAPSRGGGSGKRRPISGFFDLDGVPGLPDSKAKPKEENGEGQVPDSWDPTSTFAPAFVKPKNSIPGAGAGTVVVGAKGNAVGVGGGRGGEKRLGVEKPNRVGGYLASAPAHQITFTTSTNSSQTSIGSASLSASGEVDNQYTQQQHLAQQHQGYVQQQHQGHLQHHQQEYDNQHYNNHYAQQRYTEHQDRRLRKMSTPTHIRTVAVPSGLPMRSQSTRLGGTGGAQSTRALKPTHTTLSAASPVSEPLTSTGVPKPLVSPRTSSALVTPLKSALKAPKATSVPPELALEDSSPARPPVEFTLTDSSGLTDATGFINGTAATVEAVPRDSCELPDSSQRLGTNELLVESELPPGESGMHVESESASGLVAESSDYLPYACPTMDIVDAYAQFSPVRAEHHVHSEEPLQSDLSPAGPIAPSPSPSQSEHPHAQSEVPESEPLASSGVAYTREGANSKPERPPSESLLIQVELPPLEAGLPFEIDLPRSEESGSAGVDGSRGDASPRVQVGHGEMGASRKVQVADGDVDADVDMDVGTCEGGEVAPPRLELPPQLELSHMAGTTLDLSGTSDAEDTSDLPYTTTSSPPESDPTVSTSRSISTSTPPVESDLPYNNNPSMPPMTESPAQAPGTEADIESGTSPAESELPYTYTDTCTTTPLPLPPVIPPPSPLPIVIPPPSPLPIVIPPPSPLPIVIPPPSPLPPVIPPPSAVLIPSPKKPKRGPPQAPAQDQDQDQAIVGQREDGDRVHQVSDGPSNVVDEERVKELGGVHGKDLEDEQCELKGINESGDVHEKELEEIKEKDQPQTVGALIRYGTFNNIFETEGGGIGGGGGGPVGNSVGPSAGNGVSSSGSVSGGVGVSEAGGGVSASQARPTPRDKGIGNAVGFLGGAANRKSVAEGIAGGIAAGLQSAGKGGKPKKRGSKLGSLILGYFKSNSSASNSPTSSYSPSTSTPGLSTSHSLAPTPTSTPPLTPTTPNSKRSVSPNYANQGTSSTNSTNTKQSASSSNTKQSTTNSPNTKHRSSIPRPKFKFKRDPALTVQVTSTVTTTSVNVGYDPRGGVTREHDARASGYTREYASAPSSPTSACSSTFGHSSFGYGGGGGGVRGAKSAGLGVPPSPYGHGAPPASPHGYGSSSYTQGAPPSPYAPAPSSPYAPAPPSPYAPSPAPPSPYGKGSLTAPPSPYGKARELASSSAYGQMGGMSAPSSPRFHVSSLGKVDEEGA</sequence>
<dbReference type="PANTHER" id="PTHR16021:SF23">
    <property type="entry name" value="FI18411P1-RELATED"/>
    <property type="match status" value="1"/>
</dbReference>
<dbReference type="KEGG" id="cci:CC1G_09081"/>
<keyword evidence="3" id="KW-1185">Reference proteome</keyword>
<feature type="compositionally biased region" description="Low complexity" evidence="1">
    <location>
        <begin position="1019"/>
        <end position="1050"/>
    </location>
</feature>
<dbReference type="OMA" id="IHKCKEG"/>
<protein>
    <submittedName>
        <fullName evidence="2">Uncharacterized protein</fullName>
    </submittedName>
</protein>
<accession>A8P324</accession>
<feature type="region of interest" description="Disordered" evidence="1">
    <location>
        <begin position="1018"/>
        <end position="1122"/>
    </location>
</feature>
<feature type="region of interest" description="Disordered" evidence="1">
    <location>
        <begin position="72"/>
        <end position="138"/>
    </location>
</feature>
<feature type="compositionally biased region" description="Polar residues" evidence="1">
    <location>
        <begin position="300"/>
        <end position="339"/>
    </location>
</feature>
<feature type="compositionally biased region" description="Low complexity" evidence="1">
    <location>
        <begin position="630"/>
        <end position="641"/>
    </location>
</feature>
<feature type="compositionally biased region" description="Low complexity" evidence="1">
    <location>
        <begin position="39"/>
        <end position="52"/>
    </location>
</feature>
<feature type="region of interest" description="Disordered" evidence="1">
    <location>
        <begin position="364"/>
        <end position="385"/>
    </location>
</feature>
<dbReference type="EMBL" id="AACS02000004">
    <property type="protein sequence ID" value="EAU83387.1"/>
    <property type="molecule type" value="Genomic_DNA"/>
</dbReference>
<feature type="compositionally biased region" description="Low complexity" evidence="1">
    <location>
        <begin position="921"/>
        <end position="937"/>
    </location>
</feature>
<feature type="compositionally biased region" description="Polar residues" evidence="1">
    <location>
        <begin position="1062"/>
        <end position="1072"/>
    </location>
</feature>